<dbReference type="Pfam" id="PF15927">
    <property type="entry name" value="Casc1_N"/>
    <property type="match status" value="1"/>
</dbReference>
<dbReference type="GO" id="GO:0048487">
    <property type="term" value="F:beta-tubulin binding"/>
    <property type="evidence" value="ECO:0007669"/>
    <property type="project" value="TreeGrafter"/>
</dbReference>
<dbReference type="InterPro" id="IPR022110">
    <property type="entry name" value="CASC1_C"/>
</dbReference>
<dbReference type="Proteomes" id="UP001497497">
    <property type="component" value="Unassembled WGS sequence"/>
</dbReference>
<evidence type="ECO:0000259" key="3">
    <source>
        <dbReference type="Pfam" id="PF12366"/>
    </source>
</evidence>
<dbReference type="PANTHER" id="PTHR20929:SF11">
    <property type="entry name" value="DYNEIN AXONEMAL INTERMEDIATE CHAIN 7"/>
    <property type="match status" value="1"/>
</dbReference>
<dbReference type="PANTHER" id="PTHR20929">
    <property type="entry name" value="LUNG ADENOMA SUSCEPTIBILITY 1-RELATED"/>
    <property type="match status" value="1"/>
</dbReference>
<evidence type="ECO:0000313" key="6">
    <source>
        <dbReference type="Proteomes" id="UP001497497"/>
    </source>
</evidence>
<accession>A0AAV2IMM7</accession>
<feature type="compositionally biased region" description="Polar residues" evidence="2">
    <location>
        <begin position="317"/>
        <end position="327"/>
    </location>
</feature>
<feature type="domain" description="IC97/Casc1 N-terminal" evidence="4">
    <location>
        <begin position="27"/>
        <end position="227"/>
    </location>
</feature>
<feature type="region of interest" description="Disordered" evidence="2">
    <location>
        <begin position="416"/>
        <end position="442"/>
    </location>
</feature>
<comment type="similarity">
    <text evidence="1">Belongs to the DNAI7 family.</text>
</comment>
<feature type="region of interest" description="Disordered" evidence="2">
    <location>
        <begin position="277"/>
        <end position="358"/>
    </location>
</feature>
<sequence>MADAGKKGKMSKAEKDKLKKEEQERKAFEEEAARMQAQEEAKLKKKEEAIMAVERVKLENEERRRRRVEMSDLQIVLASVSMQIRQFHSVRRQNEKWARYMKCDGSPDPTNQGEINTYINLRLEDKTRDDSISVLADSVLDLNLIKELQQLLEDSPHDELSDIQRSLYHETIQELQNLIAVKLDLATLQILCDATVLADPETGNLQHIIKNDQIILCAWGNIMKNPRVKSFEFPEIHFTFDIPRILGLSDCAVRLMNTKFDHLSPTSKAVIPRFKRNKAEIPAPTLPEENKGPKESEEEGPKEEGEKMIETKEGSSYDVSQGLSRISGTDDEPKTEEEQEVVEALEEDFPDPPTPEPLDFDDFDEDDDIVDLRAYDVLGGVFTFNLLHLPPQPKAVGAWTITQLVDPPQIEVYEYMADPPQTHEDNKKDKEKDRKDDKPPIGVSMLLPAHAVFLESPTVARWDYDRKLWSTKGFSDQNFNENTRTFSFKTTHFGTFCLLQDTHINMPFQSWTLRPHRLNSAVLTITAAILEVEIEIKDGLCALSQPKDRPELAHIIDRWLTTAELIKVMRQAGVNIFPNEDSLKFVAIQSKNALIEDRLYHQMALTASALAFTWTKWNAERSKNEFVFQAVEALEDEPIMEENWSMFMATKRRVMKLRVSEYDDSFSQSQEINPSEYKSNLYHLMNDIGSKTTLERIETTSYFFINCVYQLLKATKVLTYS</sequence>
<feature type="compositionally biased region" description="Acidic residues" evidence="2">
    <location>
        <begin position="329"/>
        <end position="350"/>
    </location>
</feature>
<feature type="compositionally biased region" description="Basic and acidic residues" evidence="2">
    <location>
        <begin position="302"/>
        <end position="315"/>
    </location>
</feature>
<feature type="region of interest" description="Disordered" evidence="2">
    <location>
        <begin position="1"/>
        <end position="43"/>
    </location>
</feature>
<gene>
    <name evidence="5" type="ORF">GSLYS_00020427001</name>
</gene>
<evidence type="ECO:0000256" key="2">
    <source>
        <dbReference type="SAM" id="MobiDB-lite"/>
    </source>
</evidence>
<dbReference type="GO" id="GO:0008017">
    <property type="term" value="F:microtubule binding"/>
    <property type="evidence" value="ECO:0007669"/>
    <property type="project" value="TreeGrafter"/>
</dbReference>
<organism evidence="5 6">
    <name type="scientific">Lymnaea stagnalis</name>
    <name type="common">Great pond snail</name>
    <name type="synonym">Helix stagnalis</name>
    <dbReference type="NCBI Taxonomy" id="6523"/>
    <lineage>
        <taxon>Eukaryota</taxon>
        <taxon>Metazoa</taxon>
        <taxon>Spiralia</taxon>
        <taxon>Lophotrochozoa</taxon>
        <taxon>Mollusca</taxon>
        <taxon>Gastropoda</taxon>
        <taxon>Heterobranchia</taxon>
        <taxon>Euthyneura</taxon>
        <taxon>Panpulmonata</taxon>
        <taxon>Hygrophila</taxon>
        <taxon>Lymnaeoidea</taxon>
        <taxon>Lymnaeidae</taxon>
        <taxon>Lymnaea</taxon>
    </lineage>
</organism>
<dbReference type="GO" id="GO:0005930">
    <property type="term" value="C:axoneme"/>
    <property type="evidence" value="ECO:0007669"/>
    <property type="project" value="TreeGrafter"/>
</dbReference>
<dbReference type="EMBL" id="CAXITT010000904">
    <property type="protein sequence ID" value="CAL1547102.1"/>
    <property type="molecule type" value="Genomic_DNA"/>
</dbReference>
<evidence type="ECO:0000256" key="1">
    <source>
        <dbReference type="ARBA" id="ARBA00024332"/>
    </source>
</evidence>
<protein>
    <recommendedName>
        <fullName evidence="7">Axonemal 84 kDa protein</fullName>
    </recommendedName>
</protein>
<evidence type="ECO:0008006" key="7">
    <source>
        <dbReference type="Google" id="ProtNLM"/>
    </source>
</evidence>
<reference evidence="5 6" key="1">
    <citation type="submission" date="2024-04" db="EMBL/GenBank/DDBJ databases">
        <authorList>
            <consortium name="Genoscope - CEA"/>
            <person name="William W."/>
        </authorList>
    </citation>
    <scope>NUCLEOTIDE SEQUENCE [LARGE SCALE GENOMIC DNA]</scope>
</reference>
<evidence type="ECO:0000313" key="5">
    <source>
        <dbReference type="EMBL" id="CAL1547102.1"/>
    </source>
</evidence>
<name>A0AAV2IMM7_LYMST</name>
<proteinExistence type="inferred from homology"/>
<feature type="domain" description="CASC1 C-terminal" evidence="3">
    <location>
        <begin position="468"/>
        <end position="628"/>
    </location>
</feature>
<feature type="compositionally biased region" description="Basic and acidic residues" evidence="2">
    <location>
        <begin position="421"/>
        <end position="439"/>
    </location>
</feature>
<dbReference type="InterPro" id="IPR023247">
    <property type="entry name" value="IC97/Dnai7-like"/>
</dbReference>
<dbReference type="InterPro" id="IPR031826">
    <property type="entry name" value="IC97/Casc1_N"/>
</dbReference>
<evidence type="ECO:0000259" key="4">
    <source>
        <dbReference type="Pfam" id="PF15927"/>
    </source>
</evidence>
<dbReference type="Pfam" id="PF12366">
    <property type="entry name" value="Casc1_C"/>
    <property type="match status" value="1"/>
</dbReference>
<keyword evidence="6" id="KW-1185">Reference proteome</keyword>
<dbReference type="PRINTS" id="PR02043">
    <property type="entry name" value="CANCERSCCP1"/>
</dbReference>
<comment type="caution">
    <text evidence="5">The sequence shown here is derived from an EMBL/GenBank/DDBJ whole genome shotgun (WGS) entry which is preliminary data.</text>
</comment>
<dbReference type="AlphaFoldDB" id="A0AAV2IMM7"/>